<proteinExistence type="predicted"/>
<sequence length="205" mass="22991">MPVRIVLLPGVALLPLLIVIMPTMSSFLADGLFHHRRRVAALIIPTHVLIEEVIREVWLSVQLLHRGNFVAFGNLYMLLRDSSPLSHRDLLFSRSDFIFACVDHGNHTLELVLVDIWVTLTASVPFWTEFGGSDVYQPKADPVRDREKYLTRSSSDAEIMPNCAKFRLTCSMELEPSDPLNFVKSGSRYLGGSGINSYSLGYGLV</sequence>
<gene>
    <name evidence="1" type="ORF">QYE76_047227</name>
</gene>
<dbReference type="Proteomes" id="UP001231189">
    <property type="component" value="Unassembled WGS sequence"/>
</dbReference>
<evidence type="ECO:0000313" key="2">
    <source>
        <dbReference type="Proteomes" id="UP001231189"/>
    </source>
</evidence>
<name>A0AAD8TNF7_LOLMU</name>
<dbReference type="AlphaFoldDB" id="A0AAD8TNF7"/>
<organism evidence="1 2">
    <name type="scientific">Lolium multiflorum</name>
    <name type="common">Italian ryegrass</name>
    <name type="synonym">Lolium perenne subsp. multiflorum</name>
    <dbReference type="NCBI Taxonomy" id="4521"/>
    <lineage>
        <taxon>Eukaryota</taxon>
        <taxon>Viridiplantae</taxon>
        <taxon>Streptophyta</taxon>
        <taxon>Embryophyta</taxon>
        <taxon>Tracheophyta</taxon>
        <taxon>Spermatophyta</taxon>
        <taxon>Magnoliopsida</taxon>
        <taxon>Liliopsida</taxon>
        <taxon>Poales</taxon>
        <taxon>Poaceae</taxon>
        <taxon>BOP clade</taxon>
        <taxon>Pooideae</taxon>
        <taxon>Poodae</taxon>
        <taxon>Poeae</taxon>
        <taxon>Poeae Chloroplast Group 2 (Poeae type)</taxon>
        <taxon>Loliodinae</taxon>
        <taxon>Loliinae</taxon>
        <taxon>Lolium</taxon>
    </lineage>
</organism>
<protein>
    <submittedName>
        <fullName evidence="1">Uncharacterized protein</fullName>
    </submittedName>
</protein>
<comment type="caution">
    <text evidence="1">The sequence shown here is derived from an EMBL/GenBank/DDBJ whole genome shotgun (WGS) entry which is preliminary data.</text>
</comment>
<evidence type="ECO:0000313" key="1">
    <source>
        <dbReference type="EMBL" id="KAK1686379.1"/>
    </source>
</evidence>
<keyword evidence="2" id="KW-1185">Reference proteome</keyword>
<reference evidence="1" key="1">
    <citation type="submission" date="2023-07" db="EMBL/GenBank/DDBJ databases">
        <title>A chromosome-level genome assembly of Lolium multiflorum.</title>
        <authorList>
            <person name="Chen Y."/>
            <person name="Copetti D."/>
            <person name="Kolliker R."/>
            <person name="Studer B."/>
        </authorList>
    </citation>
    <scope>NUCLEOTIDE SEQUENCE</scope>
    <source>
        <strain evidence="1">02402/16</strain>
        <tissue evidence="1">Leaf</tissue>
    </source>
</reference>
<accession>A0AAD8TNF7</accession>
<dbReference type="EMBL" id="JAUUTY010000002">
    <property type="protein sequence ID" value="KAK1686379.1"/>
    <property type="molecule type" value="Genomic_DNA"/>
</dbReference>